<feature type="domain" description="FAD-binding" evidence="8">
    <location>
        <begin position="5"/>
        <end position="336"/>
    </location>
</feature>
<keyword evidence="5" id="KW-0274">FAD</keyword>
<dbReference type="EMBL" id="JAAAPO010000003">
    <property type="protein sequence ID" value="NBC36621.1"/>
    <property type="molecule type" value="Genomic_DNA"/>
</dbReference>
<dbReference type="InterPro" id="IPR051205">
    <property type="entry name" value="UbiH/COQ6_monooxygenase"/>
</dbReference>
<dbReference type="NCBIfam" id="TIGR01988">
    <property type="entry name" value="Ubi-OHases"/>
    <property type="match status" value="1"/>
</dbReference>
<dbReference type="PANTHER" id="PTHR43876:SF25">
    <property type="entry name" value="MONOOXYGENASE NMA2164"/>
    <property type="match status" value="1"/>
</dbReference>
<dbReference type="NCBIfam" id="NF006593">
    <property type="entry name" value="PRK09126.1"/>
    <property type="match status" value="1"/>
</dbReference>
<evidence type="ECO:0000256" key="3">
    <source>
        <dbReference type="ARBA" id="ARBA00005349"/>
    </source>
</evidence>
<name>A0ABW9XDJ9_9SPHN</name>
<keyword evidence="4" id="KW-0285">Flavoprotein</keyword>
<evidence type="ECO:0000256" key="4">
    <source>
        <dbReference type="ARBA" id="ARBA00022630"/>
    </source>
</evidence>
<dbReference type="PANTHER" id="PTHR43876">
    <property type="entry name" value="UBIQUINONE BIOSYNTHESIS MONOOXYGENASE COQ6, MITOCHONDRIAL"/>
    <property type="match status" value="1"/>
</dbReference>
<accession>A0ABW9XDJ9</accession>
<evidence type="ECO:0000256" key="6">
    <source>
        <dbReference type="ARBA" id="ARBA00023002"/>
    </source>
</evidence>
<evidence type="ECO:0000256" key="2">
    <source>
        <dbReference type="ARBA" id="ARBA00004749"/>
    </source>
</evidence>
<dbReference type="Gene3D" id="3.50.50.60">
    <property type="entry name" value="FAD/NAD(P)-binding domain"/>
    <property type="match status" value="2"/>
</dbReference>
<comment type="pathway">
    <text evidence="2">Cofactor biosynthesis; ubiquinone biosynthesis.</text>
</comment>
<evidence type="ECO:0000313" key="10">
    <source>
        <dbReference type="Proteomes" id="UP000753724"/>
    </source>
</evidence>
<dbReference type="InterPro" id="IPR002938">
    <property type="entry name" value="FAD-bd"/>
</dbReference>
<dbReference type="InterPro" id="IPR036188">
    <property type="entry name" value="FAD/NAD-bd_sf"/>
</dbReference>
<evidence type="ECO:0000256" key="1">
    <source>
        <dbReference type="ARBA" id="ARBA00001974"/>
    </source>
</evidence>
<evidence type="ECO:0000256" key="7">
    <source>
        <dbReference type="ARBA" id="ARBA00023033"/>
    </source>
</evidence>
<keyword evidence="6" id="KW-0560">Oxidoreductase</keyword>
<protein>
    <submittedName>
        <fullName evidence="9">5-demethoxyubiquinol-8 5-hydroxylase UbiM</fullName>
    </submittedName>
</protein>
<evidence type="ECO:0000313" key="9">
    <source>
        <dbReference type="EMBL" id="NBC36621.1"/>
    </source>
</evidence>
<gene>
    <name evidence="9" type="primary">ubiM</name>
    <name evidence="9" type="ORF">GTZ99_08630</name>
</gene>
<comment type="caution">
    <text evidence="9">The sequence shown here is derived from an EMBL/GenBank/DDBJ whole genome shotgun (WGS) entry which is preliminary data.</text>
</comment>
<sequence length="390" mass="41356">MSAFDIVVVGAGPAGLAFVRGLAGSGLRIALIERSSAATLADPPFDGREIALTLRSAETLAAMGAWDRITADDIAPLVQAQVLNGASPFALSFDPTGSAHDRLGNLVPNHAIRRALYQVVAGQDGLTLFDNATVVGGGTDADGVWVDLVDGRRLTGRLLVAADSRFSAVRDWLGIGADINRLGKSMLVCRVRHQGDHHGIATEWFDYAQTYAMLPLNGRMSSAVLTLPSDQINRIAALPLAELSAELTRRYDARLGEMEAVGSPHAYPLATTWAHHFAARRAALIGDAAVGMHPVTAHGFNLGLASADRLAGLVADAAAQGRDIAGNLLLRRYEAGHRIAARPLYVGTNMLVGLYTATHPAARMARHAALRAAARLPRLRQGVSTLLMRR</sequence>
<dbReference type="Proteomes" id="UP000753724">
    <property type="component" value="Unassembled WGS sequence"/>
</dbReference>
<dbReference type="InterPro" id="IPR010971">
    <property type="entry name" value="UbiH/COQ6"/>
</dbReference>
<keyword evidence="7" id="KW-0503">Monooxygenase</keyword>
<dbReference type="Pfam" id="PF01494">
    <property type="entry name" value="FAD_binding_3"/>
    <property type="match status" value="1"/>
</dbReference>
<dbReference type="PRINTS" id="PR00420">
    <property type="entry name" value="RNGMNOXGNASE"/>
</dbReference>
<evidence type="ECO:0000259" key="8">
    <source>
        <dbReference type="Pfam" id="PF01494"/>
    </source>
</evidence>
<dbReference type="SUPFAM" id="SSF51905">
    <property type="entry name" value="FAD/NAD(P)-binding domain"/>
    <property type="match status" value="1"/>
</dbReference>
<reference evidence="10" key="1">
    <citation type="submission" date="2020-01" db="EMBL/GenBank/DDBJ databases">
        <title>Sphingomonas sp. strain CSW-10.</title>
        <authorList>
            <person name="Chen W.-M."/>
        </authorList>
    </citation>
    <scope>NUCLEOTIDE SEQUENCE [LARGE SCALE GENOMIC DNA]</scope>
    <source>
        <strain evidence="10">FSY-8</strain>
    </source>
</reference>
<dbReference type="RefSeq" id="WP_161717896.1">
    <property type="nucleotide sequence ID" value="NZ_JAAAPO010000003.1"/>
</dbReference>
<organism evidence="9 10">
    <name type="scientific">Novosphingobium ovatum</name>
    <dbReference type="NCBI Taxonomy" id="1908523"/>
    <lineage>
        <taxon>Bacteria</taxon>
        <taxon>Pseudomonadati</taxon>
        <taxon>Pseudomonadota</taxon>
        <taxon>Alphaproteobacteria</taxon>
        <taxon>Sphingomonadales</taxon>
        <taxon>Sphingomonadaceae</taxon>
        <taxon>Novosphingobium</taxon>
    </lineage>
</organism>
<comment type="similarity">
    <text evidence="3">Belongs to the UbiH/COQ6 family.</text>
</comment>
<keyword evidence="10" id="KW-1185">Reference proteome</keyword>
<evidence type="ECO:0000256" key="5">
    <source>
        <dbReference type="ARBA" id="ARBA00022827"/>
    </source>
</evidence>
<proteinExistence type="inferred from homology"/>
<comment type="cofactor">
    <cofactor evidence="1">
        <name>FAD</name>
        <dbReference type="ChEBI" id="CHEBI:57692"/>
    </cofactor>
</comment>